<dbReference type="AlphaFoldDB" id="A0AAW0D6Y6"/>
<feature type="signal peptide" evidence="4">
    <location>
        <begin position="1"/>
        <end position="19"/>
    </location>
</feature>
<dbReference type="EMBL" id="JAYKXP010000021">
    <property type="protein sequence ID" value="KAK7047138.1"/>
    <property type="molecule type" value="Genomic_DNA"/>
</dbReference>
<evidence type="ECO:0000256" key="1">
    <source>
        <dbReference type="ARBA" id="ARBA00006206"/>
    </source>
</evidence>
<protein>
    <recommendedName>
        <fullName evidence="7">Galactose mutarotase-like protein</fullName>
    </recommendedName>
</protein>
<dbReference type="GO" id="GO:0033499">
    <property type="term" value="P:galactose catabolic process via UDP-galactose, Leloir pathway"/>
    <property type="evidence" value="ECO:0007669"/>
    <property type="project" value="TreeGrafter"/>
</dbReference>
<evidence type="ECO:0000313" key="5">
    <source>
        <dbReference type="EMBL" id="KAK7047138.1"/>
    </source>
</evidence>
<gene>
    <name evidence="5" type="ORF">VNI00_006803</name>
</gene>
<dbReference type="Gene3D" id="2.70.98.10">
    <property type="match status" value="1"/>
</dbReference>
<dbReference type="Proteomes" id="UP001383192">
    <property type="component" value="Unassembled WGS sequence"/>
</dbReference>
<dbReference type="PANTHER" id="PTHR10091">
    <property type="entry name" value="ALDOSE-1-EPIMERASE"/>
    <property type="match status" value="1"/>
</dbReference>
<keyword evidence="6" id="KW-1185">Reference proteome</keyword>
<keyword evidence="2" id="KW-0413">Isomerase</keyword>
<organism evidence="5 6">
    <name type="scientific">Paramarasmius palmivorus</name>
    <dbReference type="NCBI Taxonomy" id="297713"/>
    <lineage>
        <taxon>Eukaryota</taxon>
        <taxon>Fungi</taxon>
        <taxon>Dikarya</taxon>
        <taxon>Basidiomycota</taxon>
        <taxon>Agaricomycotina</taxon>
        <taxon>Agaricomycetes</taxon>
        <taxon>Agaricomycetidae</taxon>
        <taxon>Agaricales</taxon>
        <taxon>Marasmiineae</taxon>
        <taxon>Marasmiaceae</taxon>
        <taxon>Paramarasmius</taxon>
    </lineage>
</organism>
<evidence type="ECO:0000256" key="2">
    <source>
        <dbReference type="ARBA" id="ARBA00023235"/>
    </source>
</evidence>
<accession>A0AAW0D6Y6</accession>
<sequence>MFPLKALVGLLSVFSLTNAQKNGEWPFDLTTLSAKDGSITASFVSFGATLTELWVKDRTGKKRDVIPGYDDNSKLLTDPDHPVFNAIVGRYANRLKNGTFSIPISKDPPPNGPNVYHIPTNDHDGQVTLHGGIYGWDRRNWTIVTRSPTSVTYKHVDDGDENWPGKVTVFATHSVQNGGILKTEVKATATEKTPIMVTQHIYWNLDGFIDSENILDHHLQVGASRVLALDSNAIPTGELINVTSTPYDFRKEAKIGARWADTQDICGSGCQGYDNCWIYDGDVSKKAGTSLWSDKSGIRVDITTDQPAVQVYSAFWLNTTAKAVHGGPSRRYGRWSAVAIEQQGWVAAVNTPEWGIDQIYDPDRDFSWSTQYKFSTVP</sequence>
<dbReference type="InterPro" id="IPR047215">
    <property type="entry name" value="Galactose_mutarotase-like"/>
</dbReference>
<evidence type="ECO:0000313" key="6">
    <source>
        <dbReference type="Proteomes" id="UP001383192"/>
    </source>
</evidence>
<feature type="chain" id="PRO_5043530398" description="Galactose mutarotase-like protein" evidence="4">
    <location>
        <begin position="20"/>
        <end position="378"/>
    </location>
</feature>
<comment type="similarity">
    <text evidence="1">Belongs to the aldose epimerase family.</text>
</comment>
<reference evidence="5 6" key="1">
    <citation type="submission" date="2024-01" db="EMBL/GenBank/DDBJ databases">
        <title>A draft genome for a cacao thread blight-causing isolate of Paramarasmius palmivorus.</title>
        <authorList>
            <person name="Baruah I.K."/>
            <person name="Bukari Y."/>
            <person name="Amoako-Attah I."/>
            <person name="Meinhardt L.W."/>
            <person name="Bailey B.A."/>
            <person name="Cohen S.P."/>
        </authorList>
    </citation>
    <scope>NUCLEOTIDE SEQUENCE [LARGE SCALE GENOMIC DNA]</scope>
    <source>
        <strain evidence="5 6">GH-12</strain>
    </source>
</reference>
<keyword evidence="3" id="KW-0119">Carbohydrate metabolism</keyword>
<keyword evidence="4" id="KW-0732">Signal</keyword>
<name>A0AAW0D6Y6_9AGAR</name>
<dbReference type="Pfam" id="PF01263">
    <property type="entry name" value="Aldose_epim"/>
    <property type="match status" value="1"/>
</dbReference>
<evidence type="ECO:0000256" key="3">
    <source>
        <dbReference type="ARBA" id="ARBA00023277"/>
    </source>
</evidence>
<dbReference type="InterPro" id="IPR008183">
    <property type="entry name" value="Aldose_1/G6P_1-epimerase"/>
</dbReference>
<dbReference type="PANTHER" id="PTHR10091:SF6">
    <property type="entry name" value="1-EPIMERASE, PUTATIVE (AFU_ORTHOLOGUE AFUA_3G13240)-RELATED"/>
    <property type="match status" value="1"/>
</dbReference>
<dbReference type="GO" id="GO:0006006">
    <property type="term" value="P:glucose metabolic process"/>
    <property type="evidence" value="ECO:0007669"/>
    <property type="project" value="TreeGrafter"/>
</dbReference>
<dbReference type="CDD" id="cd09019">
    <property type="entry name" value="galactose_mutarotase_like"/>
    <property type="match status" value="1"/>
</dbReference>
<proteinExistence type="inferred from homology"/>
<evidence type="ECO:0000256" key="4">
    <source>
        <dbReference type="SAM" id="SignalP"/>
    </source>
</evidence>
<dbReference type="GO" id="GO:0004034">
    <property type="term" value="F:aldose 1-epimerase activity"/>
    <property type="evidence" value="ECO:0007669"/>
    <property type="project" value="TreeGrafter"/>
</dbReference>
<dbReference type="InterPro" id="IPR011013">
    <property type="entry name" value="Gal_mutarotase_sf_dom"/>
</dbReference>
<comment type="caution">
    <text evidence="5">The sequence shown here is derived from an EMBL/GenBank/DDBJ whole genome shotgun (WGS) entry which is preliminary data.</text>
</comment>
<dbReference type="SUPFAM" id="SSF74650">
    <property type="entry name" value="Galactose mutarotase-like"/>
    <property type="match status" value="1"/>
</dbReference>
<evidence type="ECO:0008006" key="7">
    <source>
        <dbReference type="Google" id="ProtNLM"/>
    </source>
</evidence>
<dbReference type="InterPro" id="IPR014718">
    <property type="entry name" value="GH-type_carb-bd"/>
</dbReference>
<dbReference type="GO" id="GO:0030246">
    <property type="term" value="F:carbohydrate binding"/>
    <property type="evidence" value="ECO:0007669"/>
    <property type="project" value="InterPro"/>
</dbReference>